<dbReference type="InterPro" id="IPR028082">
    <property type="entry name" value="Peripla_BP_I"/>
</dbReference>
<sequence length="342" mass="35307">MTVFELPGPRPTLADVARVAGVSSATASRVLNGFPQVRDQTRRRVEQAVGALGYVRQRGTRTVAGHRSTRSIAVAVGEDGPWSFSDPSFGRLVRGAGAELARAGMQVVVLVVRSPKSAQVSAARYLSSGHVDGVLFVSTHARYSVAMAGLAVPVVSAGRPLCGDATGVACVDVDNRGGAAAAVQYLLDSGRRRIATVAGPKDTAPGQDRLAGYLEVVAEAGLYDPGLLAYGDFGQASGEHVTLRLLDRRPDVDAVFVASDLMATGVLRALRRTGRSVPGDVAVVGFGNAPVAAVTDPPLTTVSQPVEALGAQAARELLAVLGGAAGRRRVVLDTALVIRESA</sequence>
<evidence type="ECO:0000313" key="6">
    <source>
        <dbReference type="Proteomes" id="UP001440984"/>
    </source>
</evidence>
<comment type="caution">
    <text evidence="5">The sequence shown here is derived from an EMBL/GenBank/DDBJ whole genome shotgun (WGS) entry which is preliminary data.</text>
</comment>
<dbReference type="EMBL" id="JBDZYD010000018">
    <property type="protein sequence ID" value="MEQ0565182.1"/>
    <property type="molecule type" value="Genomic_DNA"/>
</dbReference>
<keyword evidence="6" id="KW-1185">Reference proteome</keyword>
<reference evidence="5 6" key="1">
    <citation type="submission" date="2024-05" db="EMBL/GenBank/DDBJ databases">
        <authorList>
            <person name="Zhao H."/>
            <person name="Xu Y."/>
            <person name="Lin S."/>
            <person name="Spain J.C."/>
            <person name="Zhou N.-Y."/>
        </authorList>
    </citation>
    <scope>NUCLEOTIDE SEQUENCE [LARGE SCALE GENOMIC DNA]</scope>
    <source>
        <strain evidence="5 6">NEAU-NG30</strain>
    </source>
</reference>
<keyword evidence="2 5" id="KW-0238">DNA-binding</keyword>
<keyword evidence="3" id="KW-0804">Transcription</keyword>
<dbReference type="GO" id="GO:0003677">
    <property type="term" value="F:DNA binding"/>
    <property type="evidence" value="ECO:0007669"/>
    <property type="project" value="UniProtKB-KW"/>
</dbReference>
<name>A0ABV0LS86_9PSEU</name>
<dbReference type="InterPro" id="IPR010982">
    <property type="entry name" value="Lambda_DNA-bd_dom_sf"/>
</dbReference>
<evidence type="ECO:0000313" key="5">
    <source>
        <dbReference type="EMBL" id="MEQ0565182.1"/>
    </source>
</evidence>
<keyword evidence="1" id="KW-0805">Transcription regulation</keyword>
<evidence type="ECO:0000256" key="2">
    <source>
        <dbReference type="ARBA" id="ARBA00023125"/>
    </source>
</evidence>
<protein>
    <submittedName>
        <fullName evidence="5">LacI family DNA-binding transcriptional regulator</fullName>
    </submittedName>
</protein>
<dbReference type="Pfam" id="PF13377">
    <property type="entry name" value="Peripla_BP_3"/>
    <property type="match status" value="1"/>
</dbReference>
<dbReference type="PROSITE" id="PS00356">
    <property type="entry name" value="HTH_LACI_1"/>
    <property type="match status" value="1"/>
</dbReference>
<dbReference type="SMART" id="SM00354">
    <property type="entry name" value="HTH_LACI"/>
    <property type="match status" value="1"/>
</dbReference>
<dbReference type="Pfam" id="PF00356">
    <property type="entry name" value="LacI"/>
    <property type="match status" value="1"/>
</dbReference>
<accession>A0ABV0LS86</accession>
<dbReference type="RefSeq" id="WP_348956263.1">
    <property type="nucleotide sequence ID" value="NZ_JBDZYD010000018.1"/>
</dbReference>
<proteinExistence type="predicted"/>
<feature type="domain" description="HTH lacI-type" evidence="4">
    <location>
        <begin position="11"/>
        <end position="65"/>
    </location>
</feature>
<dbReference type="PANTHER" id="PTHR30146:SF109">
    <property type="entry name" value="HTH-TYPE TRANSCRIPTIONAL REGULATOR GALS"/>
    <property type="match status" value="1"/>
</dbReference>
<evidence type="ECO:0000256" key="3">
    <source>
        <dbReference type="ARBA" id="ARBA00023163"/>
    </source>
</evidence>
<dbReference type="InterPro" id="IPR046335">
    <property type="entry name" value="LacI/GalR-like_sensor"/>
</dbReference>
<dbReference type="SUPFAM" id="SSF47413">
    <property type="entry name" value="lambda repressor-like DNA-binding domains"/>
    <property type="match status" value="1"/>
</dbReference>
<evidence type="ECO:0000256" key="1">
    <source>
        <dbReference type="ARBA" id="ARBA00023015"/>
    </source>
</evidence>
<dbReference type="Gene3D" id="1.10.260.40">
    <property type="entry name" value="lambda repressor-like DNA-binding domains"/>
    <property type="match status" value="1"/>
</dbReference>
<dbReference type="CDD" id="cd06267">
    <property type="entry name" value="PBP1_LacI_sugar_binding-like"/>
    <property type="match status" value="1"/>
</dbReference>
<dbReference type="Gene3D" id="3.40.50.2300">
    <property type="match status" value="2"/>
</dbReference>
<dbReference type="InterPro" id="IPR000843">
    <property type="entry name" value="HTH_LacI"/>
</dbReference>
<gene>
    <name evidence="5" type="ORF">ABJI51_39415</name>
</gene>
<evidence type="ECO:0000259" key="4">
    <source>
        <dbReference type="PROSITE" id="PS50932"/>
    </source>
</evidence>
<dbReference type="PRINTS" id="PR00036">
    <property type="entry name" value="HTHLACI"/>
</dbReference>
<dbReference type="Proteomes" id="UP001440984">
    <property type="component" value="Unassembled WGS sequence"/>
</dbReference>
<dbReference type="SUPFAM" id="SSF53822">
    <property type="entry name" value="Periplasmic binding protein-like I"/>
    <property type="match status" value="1"/>
</dbReference>
<organism evidence="5 6">
    <name type="scientific">Amycolatopsis melonis</name>
    <dbReference type="NCBI Taxonomy" id="3156488"/>
    <lineage>
        <taxon>Bacteria</taxon>
        <taxon>Bacillati</taxon>
        <taxon>Actinomycetota</taxon>
        <taxon>Actinomycetes</taxon>
        <taxon>Pseudonocardiales</taxon>
        <taxon>Pseudonocardiaceae</taxon>
        <taxon>Amycolatopsis</taxon>
    </lineage>
</organism>
<dbReference type="PANTHER" id="PTHR30146">
    <property type="entry name" value="LACI-RELATED TRANSCRIPTIONAL REPRESSOR"/>
    <property type="match status" value="1"/>
</dbReference>
<dbReference type="PROSITE" id="PS50932">
    <property type="entry name" value="HTH_LACI_2"/>
    <property type="match status" value="1"/>
</dbReference>
<dbReference type="CDD" id="cd01392">
    <property type="entry name" value="HTH_LacI"/>
    <property type="match status" value="1"/>
</dbReference>